<proteinExistence type="predicted"/>
<sequence>MSRTPIPDGLIHKAEDVEENGRLFDAFVSLVELDSPELRQVVAANLLEKIRLKIIEDGEFKLPLGLVVRRS</sequence>
<evidence type="ECO:0000313" key="2">
    <source>
        <dbReference type="Proteomes" id="UP000176834"/>
    </source>
</evidence>
<gene>
    <name evidence="1" type="ORF">A3B86_04050</name>
</gene>
<dbReference type="AlphaFoldDB" id="A0A1F8EZG6"/>
<organism evidence="1 2">
    <name type="scientific">Candidatus Yanofskybacteria bacterium RIFCSPHIGHO2_02_FULL_38_22b</name>
    <dbReference type="NCBI Taxonomy" id="1802673"/>
    <lineage>
        <taxon>Bacteria</taxon>
        <taxon>Candidatus Yanofskyibacteriota</taxon>
    </lineage>
</organism>
<protein>
    <submittedName>
        <fullName evidence="1">Uncharacterized protein</fullName>
    </submittedName>
</protein>
<comment type="caution">
    <text evidence="1">The sequence shown here is derived from an EMBL/GenBank/DDBJ whole genome shotgun (WGS) entry which is preliminary data.</text>
</comment>
<evidence type="ECO:0000313" key="1">
    <source>
        <dbReference type="EMBL" id="OGN06264.1"/>
    </source>
</evidence>
<dbReference type="EMBL" id="MGJN01000020">
    <property type="protein sequence ID" value="OGN06264.1"/>
    <property type="molecule type" value="Genomic_DNA"/>
</dbReference>
<reference evidence="1 2" key="1">
    <citation type="journal article" date="2016" name="Nat. Commun.">
        <title>Thousands of microbial genomes shed light on interconnected biogeochemical processes in an aquifer system.</title>
        <authorList>
            <person name="Anantharaman K."/>
            <person name="Brown C.T."/>
            <person name="Hug L.A."/>
            <person name="Sharon I."/>
            <person name="Castelle C.J."/>
            <person name="Probst A.J."/>
            <person name="Thomas B.C."/>
            <person name="Singh A."/>
            <person name="Wilkins M.J."/>
            <person name="Karaoz U."/>
            <person name="Brodie E.L."/>
            <person name="Williams K.H."/>
            <person name="Hubbard S.S."/>
            <person name="Banfield J.F."/>
        </authorList>
    </citation>
    <scope>NUCLEOTIDE SEQUENCE [LARGE SCALE GENOMIC DNA]</scope>
</reference>
<name>A0A1F8EZG6_9BACT</name>
<dbReference type="Proteomes" id="UP000176834">
    <property type="component" value="Unassembled WGS sequence"/>
</dbReference>
<accession>A0A1F8EZG6</accession>